<dbReference type="Pfam" id="PF16310">
    <property type="entry name" value="DUF4952"/>
    <property type="match status" value="1"/>
</dbReference>
<keyword evidence="2" id="KW-1185">Reference proteome</keyword>
<accession>A0A5C0B4C3</accession>
<dbReference type="AlphaFoldDB" id="A0A5C0B4C3"/>
<dbReference type="KEGG" id="pacr:FXN63_23810"/>
<protein>
    <submittedName>
        <fullName evidence="1">DUF4952 domain-containing protein</fullName>
    </submittedName>
</protein>
<proteinExistence type="predicted"/>
<organism evidence="1 2">
    <name type="scientific">Pigmentiphaga aceris</name>
    <dbReference type="NCBI Taxonomy" id="1940612"/>
    <lineage>
        <taxon>Bacteria</taxon>
        <taxon>Pseudomonadati</taxon>
        <taxon>Pseudomonadota</taxon>
        <taxon>Betaproteobacteria</taxon>
        <taxon>Burkholderiales</taxon>
        <taxon>Alcaligenaceae</taxon>
        <taxon>Pigmentiphaga</taxon>
    </lineage>
</organism>
<dbReference type="Proteomes" id="UP000325161">
    <property type="component" value="Chromosome"/>
</dbReference>
<dbReference type="InterPro" id="IPR032537">
    <property type="entry name" value="DUF4952"/>
</dbReference>
<dbReference type="OrthoDB" id="339049at2"/>
<sequence length="259" mass="29313">MWCGPSRTIFSPRCVPSSTCFKSWLLAPTRALCRRQIRTEGGVVQHTMRTGRADVQPPSVVRRYGMASELVPKRIETPGNPVTFSGYERAQWNSIHNHSIDTRMEDKGTDVSSLVVEPYMKRLTLGLFFAVLCVSAGGAKAEARCEDFLATLSDKPDFVELVECVQANDRQGKPFVARYQVKGKDALKAERYMTQSFGLPTLKFICCGWDSTPYFYRDKKTNLGYMLGMGSEETLINRRESWSEIKFFHIEATFFTGDP</sequence>
<gene>
    <name evidence="1" type="ORF">FXN63_23810</name>
</gene>
<reference evidence="1 2" key="1">
    <citation type="submission" date="2019-08" db="EMBL/GenBank/DDBJ databases">
        <title>Amphibian skin-associated Pigmentiphaga: genome sequence and occurrence across geography and hosts.</title>
        <authorList>
            <person name="Bletz M.C."/>
            <person name="Bunk B."/>
            <person name="Sproeer C."/>
            <person name="Biwer P."/>
            <person name="Reiter S."/>
            <person name="Rabemananjara F.C.E."/>
            <person name="Schulz S."/>
            <person name="Overmann J."/>
            <person name="Vences M."/>
        </authorList>
    </citation>
    <scope>NUCLEOTIDE SEQUENCE [LARGE SCALE GENOMIC DNA]</scope>
    <source>
        <strain evidence="1 2">Mada1488</strain>
    </source>
</reference>
<evidence type="ECO:0000313" key="2">
    <source>
        <dbReference type="Proteomes" id="UP000325161"/>
    </source>
</evidence>
<evidence type="ECO:0000313" key="1">
    <source>
        <dbReference type="EMBL" id="QEI08523.1"/>
    </source>
</evidence>
<dbReference type="EMBL" id="CP043046">
    <property type="protein sequence ID" value="QEI08523.1"/>
    <property type="molecule type" value="Genomic_DNA"/>
</dbReference>
<name>A0A5C0B4C3_9BURK</name>